<dbReference type="OrthoDB" id="6779223at2759"/>
<evidence type="ECO:0000313" key="1">
    <source>
        <dbReference type="EMBL" id="CAH0551109.1"/>
    </source>
</evidence>
<keyword evidence="2" id="KW-1185">Reference proteome</keyword>
<proteinExistence type="predicted"/>
<reference evidence="1" key="1">
    <citation type="submission" date="2021-12" db="EMBL/GenBank/DDBJ databases">
        <authorList>
            <person name="King R."/>
        </authorList>
    </citation>
    <scope>NUCLEOTIDE SEQUENCE</scope>
</reference>
<protein>
    <submittedName>
        <fullName evidence="1">Uncharacterized protein</fullName>
    </submittedName>
</protein>
<dbReference type="Proteomes" id="UP001154078">
    <property type="component" value="Chromosome 2"/>
</dbReference>
<dbReference type="EMBL" id="OV121133">
    <property type="protein sequence ID" value="CAH0551109.1"/>
    <property type="molecule type" value="Genomic_DNA"/>
</dbReference>
<evidence type="ECO:0000313" key="2">
    <source>
        <dbReference type="Proteomes" id="UP001154078"/>
    </source>
</evidence>
<name>A0A9P0AVA1_BRAAE</name>
<accession>A0A9P0AVA1</accession>
<sequence>MPGKAIFYAAQMKLRKSGNIQASKLVHEITTSSPNRASKYISALENTNKFKKIMLTPEKALSVIVEGGFTRHQYDIIIENDRDRFPSYKIVQEAKKGFYPAKIEISSIRAEVCLQDLLNHTSERILILKKDILFKFDDYELSNLFLICKYGFDGSSGHREYKQKFENPGESDASAFVTWLVPLKLVNKDPSSSDPKQIIWHNPSSSRYCRPIKLQFIRETTEVSLQEKLHIESQIDNLQKNKFSN</sequence>
<dbReference type="AlphaFoldDB" id="A0A9P0AVA1"/>
<gene>
    <name evidence="1" type="ORF">MELIAE_LOCUS3788</name>
</gene>
<organism evidence="1 2">
    <name type="scientific">Brassicogethes aeneus</name>
    <name type="common">Rape pollen beetle</name>
    <name type="synonym">Meligethes aeneus</name>
    <dbReference type="NCBI Taxonomy" id="1431903"/>
    <lineage>
        <taxon>Eukaryota</taxon>
        <taxon>Metazoa</taxon>
        <taxon>Ecdysozoa</taxon>
        <taxon>Arthropoda</taxon>
        <taxon>Hexapoda</taxon>
        <taxon>Insecta</taxon>
        <taxon>Pterygota</taxon>
        <taxon>Neoptera</taxon>
        <taxon>Endopterygota</taxon>
        <taxon>Coleoptera</taxon>
        <taxon>Polyphaga</taxon>
        <taxon>Cucujiformia</taxon>
        <taxon>Nitidulidae</taxon>
        <taxon>Meligethinae</taxon>
        <taxon>Brassicogethes</taxon>
    </lineage>
</organism>